<reference evidence="2" key="1">
    <citation type="submission" date="2016-10" db="EMBL/GenBank/DDBJ databases">
        <authorList>
            <person name="Varghese N."/>
            <person name="Submissions S."/>
        </authorList>
    </citation>
    <scope>NUCLEOTIDE SEQUENCE [LARGE SCALE GENOMIC DNA]</scope>
    <source>
        <strain evidence="2">DSM 44437</strain>
    </source>
</reference>
<keyword evidence="2" id="KW-1185">Reference proteome</keyword>
<protein>
    <recommendedName>
        <fullName evidence="3">NAD binding domain of 6-phosphogluconate dehydrogenase</fullName>
    </recommendedName>
</protein>
<dbReference type="Gene3D" id="3.50.50.60">
    <property type="entry name" value="FAD/NAD(P)-binding domain"/>
    <property type="match status" value="2"/>
</dbReference>
<dbReference type="InterPro" id="IPR036188">
    <property type="entry name" value="FAD/NAD-bd_sf"/>
</dbReference>
<dbReference type="AlphaFoldDB" id="A0A1H9SQG4"/>
<dbReference type="SUPFAM" id="SSF51905">
    <property type="entry name" value="FAD/NAD(P)-binding domain"/>
    <property type="match status" value="1"/>
</dbReference>
<sequence length="97" mass="10106">MSHDVIVIGLGDLGGAAAHRLAARGLRVLGLDSRSQAELPSSDDAFRAGADLRFEETVIDFHVEPSGTGARVLTRSSTHTAPLLVICAGSDARSLLL</sequence>
<dbReference type="RefSeq" id="WP_089921468.1">
    <property type="nucleotide sequence ID" value="NZ_FOFV01000012.1"/>
</dbReference>
<evidence type="ECO:0008006" key="3">
    <source>
        <dbReference type="Google" id="ProtNLM"/>
    </source>
</evidence>
<dbReference type="STRING" id="65499.SAMN04488000_112241"/>
<gene>
    <name evidence="1" type="ORF">SAMN04488000_112241</name>
</gene>
<evidence type="ECO:0000313" key="2">
    <source>
        <dbReference type="Proteomes" id="UP000199503"/>
    </source>
</evidence>
<accession>A0A1H9SQG4</accession>
<name>A0A1H9SQG4_9PSEU</name>
<proteinExistence type="predicted"/>
<dbReference type="OrthoDB" id="3698570at2"/>
<dbReference type="Proteomes" id="UP000199503">
    <property type="component" value="Unassembled WGS sequence"/>
</dbReference>
<dbReference type="EMBL" id="FOFV01000012">
    <property type="protein sequence ID" value="SER86579.1"/>
    <property type="molecule type" value="Genomic_DNA"/>
</dbReference>
<evidence type="ECO:0000313" key="1">
    <source>
        <dbReference type="EMBL" id="SER86579.1"/>
    </source>
</evidence>
<organism evidence="1 2">
    <name type="scientific">Lentzea albida</name>
    <dbReference type="NCBI Taxonomy" id="65499"/>
    <lineage>
        <taxon>Bacteria</taxon>
        <taxon>Bacillati</taxon>
        <taxon>Actinomycetota</taxon>
        <taxon>Actinomycetes</taxon>
        <taxon>Pseudonocardiales</taxon>
        <taxon>Pseudonocardiaceae</taxon>
        <taxon>Lentzea</taxon>
    </lineage>
</organism>